<organism evidence="1 2">
    <name type="scientific">Thermolongibacillus altinsuensis</name>
    <dbReference type="NCBI Taxonomy" id="575256"/>
    <lineage>
        <taxon>Bacteria</taxon>
        <taxon>Bacillati</taxon>
        <taxon>Bacillota</taxon>
        <taxon>Bacilli</taxon>
        <taxon>Bacillales</taxon>
        <taxon>Anoxybacillaceae</taxon>
        <taxon>Thermolongibacillus</taxon>
    </lineage>
</organism>
<dbReference type="AlphaFoldDB" id="A0A4R1QJ10"/>
<protein>
    <submittedName>
        <fullName evidence="1">Spore coat protein CotO</fullName>
    </submittedName>
</protein>
<dbReference type="InterPro" id="IPR025439">
    <property type="entry name" value="Spore_coat_CotO"/>
</dbReference>
<dbReference type="OrthoDB" id="2973244at2"/>
<reference evidence="1 2" key="1">
    <citation type="submission" date="2019-03" db="EMBL/GenBank/DDBJ databases">
        <title>Genomic Encyclopedia of Type Strains, Phase IV (KMG-IV): sequencing the most valuable type-strain genomes for metagenomic binning, comparative biology and taxonomic classification.</title>
        <authorList>
            <person name="Goeker M."/>
        </authorList>
    </citation>
    <scope>NUCLEOTIDE SEQUENCE [LARGE SCALE GENOMIC DNA]</scope>
    <source>
        <strain evidence="1 2">DSM 24979</strain>
    </source>
</reference>
<accession>A0A4R1QJ10</accession>
<proteinExistence type="predicted"/>
<keyword evidence="1" id="KW-0167">Capsid protein</keyword>
<dbReference type="Pfam" id="PF14153">
    <property type="entry name" value="Spore_coat_CotO"/>
    <property type="match status" value="1"/>
</dbReference>
<sequence length="130" mass="15150">MKKQQPIENAPLLYIVQPNLGPKTCYMQKSFRWQSDKKRRNVKGAETSFPSPTFASFREMELEEQLHFLANLPEYLRPVKCKLTTKQRSYEGFVDQYESRKVVFQAIQKGRKITIPVEQVISVSLIGLPK</sequence>
<dbReference type="RefSeq" id="WP_132947756.1">
    <property type="nucleotide sequence ID" value="NZ_BSVG01000004.1"/>
</dbReference>
<evidence type="ECO:0000313" key="2">
    <source>
        <dbReference type="Proteomes" id="UP000295658"/>
    </source>
</evidence>
<keyword evidence="1" id="KW-0946">Virion</keyword>
<dbReference type="EMBL" id="SLUL01000004">
    <property type="protein sequence ID" value="TCL50990.1"/>
    <property type="molecule type" value="Genomic_DNA"/>
</dbReference>
<evidence type="ECO:0000313" key="1">
    <source>
        <dbReference type="EMBL" id="TCL50990.1"/>
    </source>
</evidence>
<gene>
    <name evidence="1" type="ORF">EDD69_10439</name>
</gene>
<keyword evidence="2" id="KW-1185">Reference proteome</keyword>
<name>A0A4R1QJ10_9BACL</name>
<comment type="caution">
    <text evidence="1">The sequence shown here is derived from an EMBL/GenBank/DDBJ whole genome shotgun (WGS) entry which is preliminary data.</text>
</comment>
<dbReference type="Proteomes" id="UP000295658">
    <property type="component" value="Unassembled WGS sequence"/>
</dbReference>